<sequence length="242" mass="27761">MPPPPPVRIIYLNCWYAKTGRVFFDFVKENSLNTDIFCFQEVSPELLAELKKLLPHHQGLYATGNKVEVLGFVYGEAIFVRRDFAVLTSGKINLYRQVVNDVGYLQFAQVKTEQGELFLGNVHGKARPGTKLDTPARLRQSRKIINHFSRFADPKIIGGDFNLLPKTESIRLFEKAGYRNLIKDFAVKTTRNRLSWENLKNSEEKQYFADYIFVSPEVKVGSFSVPDIEISDHLPLILDFEV</sequence>
<dbReference type="EMBL" id="PFNN01000028">
    <property type="protein sequence ID" value="PIZ45722.1"/>
    <property type="molecule type" value="Genomic_DNA"/>
</dbReference>
<dbReference type="Gene3D" id="3.60.10.10">
    <property type="entry name" value="Endonuclease/exonuclease/phosphatase"/>
    <property type="match status" value="1"/>
</dbReference>
<dbReference type="Proteomes" id="UP000231727">
    <property type="component" value="Unassembled WGS sequence"/>
</dbReference>
<protein>
    <recommendedName>
        <fullName evidence="1">Endonuclease/exonuclease/phosphatase domain-containing protein</fullName>
    </recommendedName>
</protein>
<dbReference type="GO" id="GO:0003824">
    <property type="term" value="F:catalytic activity"/>
    <property type="evidence" value="ECO:0007669"/>
    <property type="project" value="InterPro"/>
</dbReference>
<name>A0A2M7THJ4_9BACT</name>
<dbReference type="AlphaFoldDB" id="A0A2M7THJ4"/>
<dbReference type="InterPro" id="IPR005135">
    <property type="entry name" value="Endo/exonuclease/phosphatase"/>
</dbReference>
<evidence type="ECO:0000259" key="1">
    <source>
        <dbReference type="Pfam" id="PF03372"/>
    </source>
</evidence>
<proteinExistence type="predicted"/>
<dbReference type="InterPro" id="IPR036691">
    <property type="entry name" value="Endo/exonu/phosph_ase_sf"/>
</dbReference>
<evidence type="ECO:0000313" key="3">
    <source>
        <dbReference type="Proteomes" id="UP000231727"/>
    </source>
</evidence>
<organism evidence="2 3">
    <name type="scientific">Candidatus Woesebacteria bacterium CG_4_10_14_0_2_um_filter_44_9</name>
    <dbReference type="NCBI Taxonomy" id="1975055"/>
    <lineage>
        <taxon>Bacteria</taxon>
        <taxon>Candidatus Woeseibacteriota</taxon>
    </lineage>
</organism>
<comment type="caution">
    <text evidence="2">The sequence shown here is derived from an EMBL/GenBank/DDBJ whole genome shotgun (WGS) entry which is preliminary data.</text>
</comment>
<accession>A0A2M7THJ4</accession>
<feature type="domain" description="Endonuclease/exonuclease/phosphatase" evidence="1">
    <location>
        <begin position="28"/>
        <end position="233"/>
    </location>
</feature>
<evidence type="ECO:0000313" key="2">
    <source>
        <dbReference type="EMBL" id="PIZ45722.1"/>
    </source>
</evidence>
<dbReference type="SUPFAM" id="SSF56219">
    <property type="entry name" value="DNase I-like"/>
    <property type="match status" value="1"/>
</dbReference>
<dbReference type="Pfam" id="PF03372">
    <property type="entry name" value="Exo_endo_phos"/>
    <property type="match status" value="1"/>
</dbReference>
<reference evidence="3" key="1">
    <citation type="submission" date="2017-09" db="EMBL/GenBank/DDBJ databases">
        <title>Depth-based differentiation of microbial function through sediment-hosted aquifers and enrichment of novel symbionts in the deep terrestrial subsurface.</title>
        <authorList>
            <person name="Probst A.J."/>
            <person name="Ladd B."/>
            <person name="Jarett J.K."/>
            <person name="Geller-Mcgrath D.E."/>
            <person name="Sieber C.M.K."/>
            <person name="Emerson J.B."/>
            <person name="Anantharaman K."/>
            <person name="Thomas B.C."/>
            <person name="Malmstrom R."/>
            <person name="Stieglmeier M."/>
            <person name="Klingl A."/>
            <person name="Woyke T."/>
            <person name="Ryan C.M."/>
            <person name="Banfield J.F."/>
        </authorList>
    </citation>
    <scope>NUCLEOTIDE SEQUENCE [LARGE SCALE GENOMIC DNA]</scope>
</reference>
<gene>
    <name evidence="2" type="ORF">COY30_01460</name>
</gene>